<evidence type="ECO:0000313" key="1">
    <source>
        <dbReference type="EMBL" id="RYR41333.1"/>
    </source>
</evidence>
<evidence type="ECO:0000313" key="2">
    <source>
        <dbReference type="Proteomes" id="UP000289738"/>
    </source>
</evidence>
<dbReference type="InterPro" id="IPR012340">
    <property type="entry name" value="NA-bd_OB-fold"/>
</dbReference>
<dbReference type="AlphaFoldDB" id="A0A445BRM1"/>
<dbReference type="SUPFAM" id="SSF50249">
    <property type="entry name" value="Nucleic acid-binding proteins"/>
    <property type="match status" value="1"/>
</dbReference>
<organism evidence="1 2">
    <name type="scientific">Arachis hypogaea</name>
    <name type="common">Peanut</name>
    <dbReference type="NCBI Taxonomy" id="3818"/>
    <lineage>
        <taxon>Eukaryota</taxon>
        <taxon>Viridiplantae</taxon>
        <taxon>Streptophyta</taxon>
        <taxon>Embryophyta</taxon>
        <taxon>Tracheophyta</taxon>
        <taxon>Spermatophyta</taxon>
        <taxon>Magnoliopsida</taxon>
        <taxon>eudicotyledons</taxon>
        <taxon>Gunneridae</taxon>
        <taxon>Pentapetalae</taxon>
        <taxon>rosids</taxon>
        <taxon>fabids</taxon>
        <taxon>Fabales</taxon>
        <taxon>Fabaceae</taxon>
        <taxon>Papilionoideae</taxon>
        <taxon>50 kb inversion clade</taxon>
        <taxon>dalbergioids sensu lato</taxon>
        <taxon>Dalbergieae</taxon>
        <taxon>Pterocarpus clade</taxon>
        <taxon>Arachis</taxon>
    </lineage>
</organism>
<dbReference type="EMBL" id="SDMP01000008">
    <property type="protein sequence ID" value="RYR41333.1"/>
    <property type="molecule type" value="Genomic_DNA"/>
</dbReference>
<sequence>MTHFTVLPNTGLNRVTNHRFRLLFQYKTSDVSVVSVRILHSGLCFTSIDEIDQRTKDDDFLIQRDVASYGKMIKAIVLEVFSDGKKLQCNVFENACDLLEYDNLQKYPRSPMIVLEYFKIKAIEGRVSLQNVMNISRLFFNPDIPESVEFLSRFSVASYEFSRLMTNELGT</sequence>
<reference evidence="1 2" key="1">
    <citation type="submission" date="2019-01" db="EMBL/GenBank/DDBJ databases">
        <title>Sequencing of cultivated peanut Arachis hypogaea provides insights into genome evolution and oil improvement.</title>
        <authorList>
            <person name="Chen X."/>
        </authorList>
    </citation>
    <scope>NUCLEOTIDE SEQUENCE [LARGE SCALE GENOMIC DNA]</scope>
    <source>
        <strain evidence="2">cv. Fuhuasheng</strain>
        <tissue evidence="1">Leaves</tissue>
    </source>
</reference>
<gene>
    <name evidence="1" type="ORF">Ahy_A08g037737</name>
</gene>
<dbReference type="Gene3D" id="2.40.50.140">
    <property type="entry name" value="Nucleic acid-binding proteins"/>
    <property type="match status" value="1"/>
</dbReference>
<accession>A0A445BRM1</accession>
<dbReference type="Proteomes" id="UP000289738">
    <property type="component" value="Chromosome A08"/>
</dbReference>
<keyword evidence="2" id="KW-1185">Reference proteome</keyword>
<comment type="caution">
    <text evidence="1">The sequence shown here is derived from an EMBL/GenBank/DDBJ whole genome shotgun (WGS) entry which is preliminary data.</text>
</comment>
<protein>
    <recommendedName>
        <fullName evidence="3">DUF223 domain-containing protein</fullName>
    </recommendedName>
</protein>
<name>A0A445BRM1_ARAHY</name>
<proteinExistence type="predicted"/>
<evidence type="ECO:0008006" key="3">
    <source>
        <dbReference type="Google" id="ProtNLM"/>
    </source>
</evidence>